<name>A0A3N1HCT7_9PSEU</name>
<dbReference type="Gene3D" id="2.60.120.10">
    <property type="entry name" value="Jelly Rolls"/>
    <property type="match status" value="1"/>
</dbReference>
<dbReference type="RefSeq" id="WP_123748343.1">
    <property type="nucleotide sequence ID" value="NZ_RJKM01000001.1"/>
</dbReference>
<dbReference type="GO" id="GO:0051213">
    <property type="term" value="F:dioxygenase activity"/>
    <property type="evidence" value="ECO:0007669"/>
    <property type="project" value="UniProtKB-KW"/>
</dbReference>
<dbReference type="AlphaFoldDB" id="A0A3N1HCT7"/>
<dbReference type="EMBL" id="RJKM01000001">
    <property type="protein sequence ID" value="ROP40318.1"/>
    <property type="molecule type" value="Genomic_DNA"/>
</dbReference>
<evidence type="ECO:0000259" key="1">
    <source>
        <dbReference type="Pfam" id="PF07883"/>
    </source>
</evidence>
<dbReference type="InterPro" id="IPR014710">
    <property type="entry name" value="RmlC-like_jellyroll"/>
</dbReference>
<comment type="caution">
    <text evidence="2">The sequence shown here is derived from an EMBL/GenBank/DDBJ whole genome shotgun (WGS) entry which is preliminary data.</text>
</comment>
<dbReference type="InterPro" id="IPR053146">
    <property type="entry name" value="QDO-like"/>
</dbReference>
<gene>
    <name evidence="2" type="ORF">EDD40_5726</name>
</gene>
<accession>A0A3N1HCT7</accession>
<evidence type="ECO:0000313" key="3">
    <source>
        <dbReference type="Proteomes" id="UP000268727"/>
    </source>
</evidence>
<organism evidence="2 3">
    <name type="scientific">Saccharothrix texasensis</name>
    <dbReference type="NCBI Taxonomy" id="103734"/>
    <lineage>
        <taxon>Bacteria</taxon>
        <taxon>Bacillati</taxon>
        <taxon>Actinomycetota</taxon>
        <taxon>Actinomycetes</taxon>
        <taxon>Pseudonocardiales</taxon>
        <taxon>Pseudonocardiaceae</taxon>
        <taxon>Saccharothrix</taxon>
    </lineage>
</organism>
<sequence length="157" mass="17552">MSYTGDVGEVSAVWRPVAEAPTIDRPLTQARLVGTGDVTRGQFGLFEWRMQPHAGGPAAHFHKTFSESFYVVSGTVRLFDGETWVNAVAGDFLYVPEGGVHAFRNDADEPASMLILFAPAPPREEYFRELAEIAESGRRLSPDEWTELYARHDQYMV</sequence>
<dbReference type="InterPro" id="IPR013096">
    <property type="entry name" value="Cupin_2"/>
</dbReference>
<keyword evidence="3" id="KW-1185">Reference proteome</keyword>
<evidence type="ECO:0000313" key="2">
    <source>
        <dbReference type="EMBL" id="ROP40318.1"/>
    </source>
</evidence>
<reference evidence="2 3" key="1">
    <citation type="submission" date="2018-11" db="EMBL/GenBank/DDBJ databases">
        <title>Sequencing the genomes of 1000 actinobacteria strains.</title>
        <authorList>
            <person name="Klenk H.-P."/>
        </authorList>
    </citation>
    <scope>NUCLEOTIDE SEQUENCE [LARGE SCALE GENOMIC DNA]</scope>
    <source>
        <strain evidence="2 3">DSM 44231</strain>
    </source>
</reference>
<dbReference type="InterPro" id="IPR011051">
    <property type="entry name" value="RmlC_Cupin_sf"/>
</dbReference>
<proteinExistence type="predicted"/>
<dbReference type="PANTHER" id="PTHR36440:SF1">
    <property type="entry name" value="PUTATIVE (AFU_ORTHOLOGUE AFUA_8G07350)-RELATED"/>
    <property type="match status" value="1"/>
</dbReference>
<dbReference type="Pfam" id="PF07883">
    <property type="entry name" value="Cupin_2"/>
    <property type="match status" value="1"/>
</dbReference>
<keyword evidence="2" id="KW-0223">Dioxygenase</keyword>
<dbReference type="SUPFAM" id="SSF51182">
    <property type="entry name" value="RmlC-like cupins"/>
    <property type="match status" value="1"/>
</dbReference>
<dbReference type="Proteomes" id="UP000268727">
    <property type="component" value="Unassembled WGS sequence"/>
</dbReference>
<dbReference type="PANTHER" id="PTHR36440">
    <property type="entry name" value="PUTATIVE (AFU_ORTHOLOGUE AFUA_8G07350)-RELATED"/>
    <property type="match status" value="1"/>
</dbReference>
<protein>
    <submittedName>
        <fullName evidence="2">Quercetin dioxygenase-like cupin family protein</fullName>
    </submittedName>
</protein>
<keyword evidence="2" id="KW-0560">Oxidoreductase</keyword>
<dbReference type="OrthoDB" id="5243731at2"/>
<feature type="domain" description="Cupin type-2" evidence="1">
    <location>
        <begin position="47"/>
        <end position="116"/>
    </location>
</feature>